<dbReference type="Proteomes" id="UP000239504">
    <property type="component" value="Unassembled WGS sequence"/>
</dbReference>
<dbReference type="AlphaFoldDB" id="A0A2S7K6G5"/>
<feature type="transmembrane region" description="Helical" evidence="1">
    <location>
        <begin position="6"/>
        <end position="25"/>
    </location>
</feature>
<evidence type="ECO:0000256" key="1">
    <source>
        <dbReference type="SAM" id="Phobius"/>
    </source>
</evidence>
<evidence type="ECO:0000313" key="3">
    <source>
        <dbReference type="Proteomes" id="UP000239504"/>
    </source>
</evidence>
<comment type="caution">
    <text evidence="2">The sequence shown here is derived from an EMBL/GenBank/DDBJ whole genome shotgun (WGS) entry which is preliminary data.</text>
</comment>
<feature type="transmembrane region" description="Helical" evidence="1">
    <location>
        <begin position="77"/>
        <end position="100"/>
    </location>
</feature>
<dbReference type="EMBL" id="PJCH01000005">
    <property type="protein sequence ID" value="PQA88069.1"/>
    <property type="molecule type" value="Genomic_DNA"/>
</dbReference>
<dbReference type="PANTHER" id="PTHR34543:SF1">
    <property type="entry name" value="PROTEIN ABA DEFICIENT 4, CHLOROPLASTIC"/>
    <property type="match status" value="1"/>
</dbReference>
<sequence>MDWNTAFSLVNAAVLPGWALLVFLPKSKLTAAIVHSLLYPVLLGSVYAAGMIAAFAFGQSSGGVDFTSIEGVQAIFAHPNGVIIGWTHYLVFDLFVGAWIGRDAIREKLPHLAVAPCLIGAFMVGPLGLLAYILLRLMLRKKISLTE</sequence>
<dbReference type="RefSeq" id="WP_104829314.1">
    <property type="nucleotide sequence ID" value="NZ_PJCH01000005.1"/>
</dbReference>
<keyword evidence="3" id="KW-1185">Reference proteome</keyword>
<keyword evidence="1" id="KW-0812">Transmembrane</keyword>
<name>A0A2S7K6G5_9PROT</name>
<dbReference type="Pfam" id="PF14108">
    <property type="entry name" value="ABA4-like"/>
    <property type="match status" value="1"/>
</dbReference>
<keyword evidence="1" id="KW-1133">Transmembrane helix</keyword>
<reference evidence="2 3" key="1">
    <citation type="submission" date="2017-12" db="EMBL/GenBank/DDBJ databases">
        <authorList>
            <person name="Hurst M.R.H."/>
        </authorList>
    </citation>
    <scope>NUCLEOTIDE SEQUENCE [LARGE SCALE GENOMIC DNA]</scope>
    <source>
        <strain evidence="2 3">SY-3-19</strain>
    </source>
</reference>
<protein>
    <submittedName>
        <fullName evidence="2">DUF4281 domain-containing protein</fullName>
    </submittedName>
</protein>
<keyword evidence="1" id="KW-0472">Membrane</keyword>
<feature type="transmembrane region" description="Helical" evidence="1">
    <location>
        <begin position="112"/>
        <end position="135"/>
    </location>
</feature>
<proteinExistence type="predicted"/>
<dbReference type="OrthoDB" id="345237at2"/>
<dbReference type="InterPro" id="IPR025461">
    <property type="entry name" value="ABA4-like"/>
</dbReference>
<feature type="transmembrane region" description="Helical" evidence="1">
    <location>
        <begin position="37"/>
        <end position="57"/>
    </location>
</feature>
<organism evidence="2 3">
    <name type="scientific">Hyphococcus luteus</name>
    <dbReference type="NCBI Taxonomy" id="2058213"/>
    <lineage>
        <taxon>Bacteria</taxon>
        <taxon>Pseudomonadati</taxon>
        <taxon>Pseudomonadota</taxon>
        <taxon>Alphaproteobacteria</taxon>
        <taxon>Parvularculales</taxon>
        <taxon>Parvularculaceae</taxon>
        <taxon>Hyphococcus</taxon>
    </lineage>
</organism>
<dbReference type="PANTHER" id="PTHR34543">
    <property type="entry name" value="PROTEIN ABA DEFICIENT 4, CHLOROPLASTIC"/>
    <property type="match status" value="1"/>
</dbReference>
<gene>
    <name evidence="2" type="ORF">CW354_07000</name>
</gene>
<evidence type="ECO:0000313" key="2">
    <source>
        <dbReference type="EMBL" id="PQA88069.1"/>
    </source>
</evidence>
<accession>A0A2S7K6G5</accession>